<dbReference type="InterPro" id="IPR050764">
    <property type="entry name" value="CbbQ/NirQ/NorQ/GpvN"/>
</dbReference>
<protein>
    <recommendedName>
        <fullName evidence="5">ATPase dynein-related AAA domain-containing protein</fullName>
    </recommendedName>
</protein>
<dbReference type="Gene3D" id="3.40.50.300">
    <property type="entry name" value="P-loop containing nucleotide triphosphate hydrolases"/>
    <property type="match status" value="1"/>
</dbReference>
<dbReference type="Pfam" id="PF07726">
    <property type="entry name" value="AAA_3"/>
    <property type="match status" value="1"/>
</dbReference>
<dbReference type="GO" id="GO:0016887">
    <property type="term" value="F:ATP hydrolysis activity"/>
    <property type="evidence" value="ECO:0007669"/>
    <property type="project" value="InterPro"/>
</dbReference>
<feature type="domain" description="ATPase AAA-3" evidence="1">
    <location>
        <begin position="68"/>
        <end position="204"/>
    </location>
</feature>
<organism evidence="3 4">
    <name type="scientific">Candidatus Sungbacteria bacterium RIFCSPLOWO2_12_FULL_41_11</name>
    <dbReference type="NCBI Taxonomy" id="1802286"/>
    <lineage>
        <taxon>Bacteria</taxon>
        <taxon>Candidatus Sungiibacteriota</taxon>
    </lineage>
</organism>
<dbReference type="InterPro" id="IPR027417">
    <property type="entry name" value="P-loop_NTPase"/>
</dbReference>
<name>A0A1G2LNU5_9BACT</name>
<proteinExistence type="predicted"/>
<dbReference type="PANTHER" id="PTHR42759:SF1">
    <property type="entry name" value="MAGNESIUM-CHELATASE SUBUNIT CHLD"/>
    <property type="match status" value="1"/>
</dbReference>
<dbReference type="PANTHER" id="PTHR42759">
    <property type="entry name" value="MOXR FAMILY PROTEIN"/>
    <property type="match status" value="1"/>
</dbReference>
<dbReference type="InterPro" id="IPR011703">
    <property type="entry name" value="ATPase_AAA-3"/>
</dbReference>
<feature type="domain" description="ChlI/MoxR AAA lid" evidence="2">
    <location>
        <begin position="312"/>
        <end position="366"/>
    </location>
</feature>
<evidence type="ECO:0000259" key="2">
    <source>
        <dbReference type="Pfam" id="PF17863"/>
    </source>
</evidence>
<gene>
    <name evidence="3" type="ORF">A3G49_01385</name>
</gene>
<evidence type="ECO:0008006" key="5">
    <source>
        <dbReference type="Google" id="ProtNLM"/>
    </source>
</evidence>
<accession>A0A1G2LNU5</accession>
<dbReference type="GO" id="GO:0005524">
    <property type="term" value="F:ATP binding"/>
    <property type="evidence" value="ECO:0007669"/>
    <property type="project" value="InterPro"/>
</dbReference>
<evidence type="ECO:0000313" key="4">
    <source>
        <dbReference type="Proteomes" id="UP000177171"/>
    </source>
</evidence>
<dbReference type="AlphaFoldDB" id="A0A1G2LNU5"/>
<reference evidence="3 4" key="1">
    <citation type="journal article" date="2016" name="Nat. Commun.">
        <title>Thousands of microbial genomes shed light on interconnected biogeochemical processes in an aquifer system.</title>
        <authorList>
            <person name="Anantharaman K."/>
            <person name="Brown C.T."/>
            <person name="Hug L.A."/>
            <person name="Sharon I."/>
            <person name="Castelle C.J."/>
            <person name="Probst A.J."/>
            <person name="Thomas B.C."/>
            <person name="Singh A."/>
            <person name="Wilkins M.J."/>
            <person name="Karaoz U."/>
            <person name="Brodie E.L."/>
            <person name="Williams K.H."/>
            <person name="Hubbard S.S."/>
            <person name="Banfield J.F."/>
        </authorList>
    </citation>
    <scope>NUCLEOTIDE SEQUENCE [LARGE SCALE GENOMIC DNA]</scope>
</reference>
<sequence>MDENVRLDLEKYLAITDKEFEKIREFVVGDSGEIARLQMCRLAVAPRMSKSGADSYKERIMLGPCPPVFLNEVPGTGKTLRAKIMADLTGGRFSRIQCNPDLRASKVLGGARIINDEWYIDYGPIWANVVLVDEINRADEDTQSAFLEAMGEGTVTYAIPGEKDEDRRKNTKQLPDPFQLYATQNPLEQKGVKPLPEAQLDRFGMAPKMPDYSSDDLKEIVARNKKFDKMTVEPVSTIENLQFRRKFIYEEAVVSDDMRTYITNLTRATHNPSKSHSFDERKRALKSEKEFRPNWEYIWKETKFAEKYGLEELISNGSSPRGPLFLENISKAASFLAHKKENRSELRVLPKDVQKIAVDVLAHRIWLTPTAKLLAHDFGGEYIMRRLIMEHIVENVEW</sequence>
<dbReference type="Proteomes" id="UP000177171">
    <property type="component" value="Unassembled WGS sequence"/>
</dbReference>
<evidence type="ECO:0000313" key="3">
    <source>
        <dbReference type="EMBL" id="OHA13286.1"/>
    </source>
</evidence>
<dbReference type="SUPFAM" id="SSF52540">
    <property type="entry name" value="P-loop containing nucleoside triphosphate hydrolases"/>
    <property type="match status" value="1"/>
</dbReference>
<dbReference type="EMBL" id="MHQY01000031">
    <property type="protein sequence ID" value="OHA13286.1"/>
    <property type="molecule type" value="Genomic_DNA"/>
</dbReference>
<evidence type="ECO:0000259" key="1">
    <source>
        <dbReference type="Pfam" id="PF07726"/>
    </source>
</evidence>
<dbReference type="Pfam" id="PF17863">
    <property type="entry name" value="AAA_lid_2"/>
    <property type="match status" value="1"/>
</dbReference>
<comment type="caution">
    <text evidence="3">The sequence shown here is derived from an EMBL/GenBank/DDBJ whole genome shotgun (WGS) entry which is preliminary data.</text>
</comment>
<dbReference type="InterPro" id="IPR041628">
    <property type="entry name" value="ChlI/MoxR_AAA_lid"/>
</dbReference>
<dbReference type="Gene3D" id="1.10.8.80">
    <property type="entry name" value="Magnesium chelatase subunit I, C-Terminal domain"/>
    <property type="match status" value="1"/>
</dbReference>